<dbReference type="EMBL" id="HBIR01020562">
    <property type="protein sequence ID" value="CAE0546490.1"/>
    <property type="molecule type" value="Transcribed_RNA"/>
</dbReference>
<evidence type="ECO:0000313" key="1">
    <source>
        <dbReference type="EMBL" id="CAE0546490.1"/>
    </source>
</evidence>
<sequence>MRSLPHSVLTSTAKMSKALCSVVARRAADSDLCDNLVEFISDQKQRAERTASGRTRRGDLDALMEAVDRGRALGLEMPQSPFLQRAPGLRGQELRALCLEVYYPRRLKPHRDRNGIVTAAQAAARALERWDAGSEARVVHTLLSELHSHFAKLHVSLLCAAAVGSTPEQIIAHVKATPEPLRRATWSVWNGERGVRERAHGLDGWMARIGAIAGMTLQRAAWTPPLVLELWRAAERLDKGLCGVTTSGIARLQMMLSEPEGGRELYRAFDGETDEAPHCLRRKPGLFYLRSAVLQLALAALHETSPEPAWLARITVKLYEPIREPENWEGPELAELRERERARGEWVAAQSGRILLDPHGLADLIKALPCQALDLVFPPELLPEYELEEMVALRVCALQSFLRAWARETRALLAWPAGREPLALLLDVVFELHDRDETLKRAVQPVLLQWMPRLLRLMSESAAGIDVEFIERMGAVSIMPEDLED</sequence>
<gene>
    <name evidence="1" type="ORF">EHUX00137_LOCUS15635</name>
</gene>
<accession>A0A7S3S7F2</accession>
<reference evidence="1" key="1">
    <citation type="submission" date="2021-01" db="EMBL/GenBank/DDBJ databases">
        <authorList>
            <person name="Corre E."/>
            <person name="Pelletier E."/>
            <person name="Niang G."/>
            <person name="Scheremetjew M."/>
            <person name="Finn R."/>
            <person name="Kale V."/>
            <person name="Holt S."/>
            <person name="Cochrane G."/>
            <person name="Meng A."/>
            <person name="Brown T."/>
            <person name="Cohen L."/>
        </authorList>
    </citation>
    <scope>NUCLEOTIDE SEQUENCE</scope>
    <source>
        <strain evidence="1">379</strain>
    </source>
</reference>
<proteinExistence type="predicted"/>
<dbReference type="AlphaFoldDB" id="A0A7S3S7F2"/>
<protein>
    <submittedName>
        <fullName evidence="1">Uncharacterized protein</fullName>
    </submittedName>
</protein>
<organism evidence="1">
    <name type="scientific">Emiliania huxleyi</name>
    <name type="common">Coccolithophore</name>
    <name type="synonym">Pontosphaera huxleyi</name>
    <dbReference type="NCBI Taxonomy" id="2903"/>
    <lineage>
        <taxon>Eukaryota</taxon>
        <taxon>Haptista</taxon>
        <taxon>Haptophyta</taxon>
        <taxon>Prymnesiophyceae</taxon>
        <taxon>Isochrysidales</taxon>
        <taxon>Noelaerhabdaceae</taxon>
        <taxon>Emiliania</taxon>
    </lineage>
</organism>
<name>A0A7S3S7F2_EMIHU</name>